<keyword evidence="6 10" id="KW-0255">Endonuclease</keyword>
<evidence type="ECO:0000256" key="9">
    <source>
        <dbReference type="ARBA" id="ARBA00023054"/>
    </source>
</evidence>
<evidence type="ECO:0000313" key="13">
    <source>
        <dbReference type="EMBL" id="PPQ66656.1"/>
    </source>
</evidence>
<feature type="compositionally biased region" description="Acidic residues" evidence="11">
    <location>
        <begin position="107"/>
        <end position="116"/>
    </location>
</feature>
<dbReference type="AlphaFoldDB" id="A0A409VKB6"/>
<dbReference type="GO" id="GO:0005737">
    <property type="term" value="C:cytoplasm"/>
    <property type="evidence" value="ECO:0007669"/>
    <property type="project" value="UniProtKB-SubCell"/>
</dbReference>
<evidence type="ECO:0000256" key="3">
    <source>
        <dbReference type="ARBA" id="ARBA00022490"/>
    </source>
</evidence>
<reference evidence="13 14" key="1">
    <citation type="journal article" date="2018" name="Evol. Lett.">
        <title>Horizontal gene cluster transfer increased hallucinogenic mushroom diversity.</title>
        <authorList>
            <person name="Reynolds H.T."/>
            <person name="Vijayakumar V."/>
            <person name="Gluck-Thaler E."/>
            <person name="Korotkin H.B."/>
            <person name="Matheny P.B."/>
            <person name="Slot J.C."/>
        </authorList>
    </citation>
    <scope>NUCLEOTIDE SEQUENCE [LARGE SCALE GENOMIC DNA]</scope>
    <source>
        <strain evidence="13 14">SRW20</strain>
    </source>
</reference>
<keyword evidence="7 10" id="KW-0378">Hydrolase</keyword>
<keyword evidence="4 10" id="KW-0540">Nuclease</keyword>
<dbReference type="GO" id="GO:0016787">
    <property type="term" value="F:hydrolase activity"/>
    <property type="evidence" value="ECO:0007669"/>
    <property type="project" value="UniProtKB-KW"/>
</dbReference>
<evidence type="ECO:0000256" key="10">
    <source>
        <dbReference type="PROSITE-ProRule" id="PRU01389"/>
    </source>
</evidence>
<dbReference type="Proteomes" id="UP000284706">
    <property type="component" value="Unassembled WGS sequence"/>
</dbReference>
<dbReference type="OrthoDB" id="429841at2759"/>
<accession>A0A409VKB6</accession>
<feature type="compositionally biased region" description="Basic and acidic residues" evidence="11">
    <location>
        <begin position="388"/>
        <end position="401"/>
    </location>
</feature>
<dbReference type="FunCoup" id="A0A409VKB6">
    <property type="interactions" value="25"/>
</dbReference>
<dbReference type="STRING" id="231916.A0A409VKB6"/>
<evidence type="ECO:0000256" key="6">
    <source>
        <dbReference type="ARBA" id="ARBA00022759"/>
    </source>
</evidence>
<keyword evidence="14" id="KW-1185">Reference proteome</keyword>
<dbReference type="GO" id="GO:0036503">
    <property type="term" value="P:ERAD pathway"/>
    <property type="evidence" value="ECO:0007669"/>
    <property type="project" value="TreeGrafter"/>
</dbReference>
<comment type="subcellular location">
    <subcellularLocation>
        <location evidence="1">Cytoplasm</location>
    </subcellularLocation>
</comment>
<keyword evidence="3 10" id="KW-0963">Cytoplasm</keyword>
<sequence>MQASTYHIFSLPTELLDSLTPRNLVNRVPLKPPTPEPVITEPKSGPRACAICNGVTFLDVDAQRAHFRSDWHRYNVKTRLNGGATVSESAFAQLVEGLEDSLSGSESSDEDEEDSDAVNTLVNKTRHLSTRSPSPDSIAQSVPVTALTWFHSPPSTQIGVYRTIFPLRTEPVQYLEELRSMQVNHPGGRTWAMFMVAGGHFAGAIVRVSPDDDGQVDEEVQGRKKKPKRPKPDTEVLLHKTFHRYTTRRKQGGSQSTNDNAKGPAKSAGALLRRYGEQALRDDIRGLLQEWAEDIAGCERIWIRANTSNRRIFYDYDDAPFSKNDERLRTFPFPTRRPTQSEIARCLLELTRAKISHFTEEELQAQDDAYLASLPKPKPAPTVVQHTPAEKPKQPKLSEEEQALRDKWDRLLEMVTKGRLEALKSFIERERDLIGGIDARIPEWTGVKRATLLQLAVHSGHEDVIQWLLEGARADPTVPVPFTRADDIEGVNDDGDRSDTLDSGRSAATGSHRVAYDLARTRPIRDIFRRCAAAHPDWWDWFGAGHVPSGLSQEMEEEREEKKKARKKGLKDRVREREAREKEKEKDMPNTPPAEIKLSVRNDPMSNTMARRLGGTSGATQSVAGLTPEMAAKVERERRARAAEARLKALGMS</sequence>
<evidence type="ECO:0000313" key="14">
    <source>
        <dbReference type="Proteomes" id="UP000284706"/>
    </source>
</evidence>
<evidence type="ECO:0000256" key="7">
    <source>
        <dbReference type="ARBA" id="ARBA00022801"/>
    </source>
</evidence>
<evidence type="ECO:0000256" key="8">
    <source>
        <dbReference type="ARBA" id="ARBA00023043"/>
    </source>
</evidence>
<feature type="domain" description="VLRF1" evidence="12">
    <location>
        <begin position="187"/>
        <end position="353"/>
    </location>
</feature>
<dbReference type="InParanoid" id="A0A409VKB6"/>
<comment type="domain">
    <text evidence="10">The VLRF1 domain mediates binding to the 60S ribosomal subunit.</text>
</comment>
<dbReference type="EMBL" id="NHYE01005625">
    <property type="protein sequence ID" value="PPQ66656.1"/>
    <property type="molecule type" value="Genomic_DNA"/>
</dbReference>
<dbReference type="GO" id="GO:0004519">
    <property type="term" value="F:endonuclease activity"/>
    <property type="evidence" value="ECO:0007669"/>
    <property type="project" value="UniProtKB-KW"/>
</dbReference>
<evidence type="ECO:0000256" key="1">
    <source>
        <dbReference type="ARBA" id="ARBA00004496"/>
    </source>
</evidence>
<organism evidence="13 14">
    <name type="scientific">Gymnopilus dilepis</name>
    <dbReference type="NCBI Taxonomy" id="231916"/>
    <lineage>
        <taxon>Eukaryota</taxon>
        <taxon>Fungi</taxon>
        <taxon>Dikarya</taxon>
        <taxon>Basidiomycota</taxon>
        <taxon>Agaricomycotina</taxon>
        <taxon>Agaricomycetes</taxon>
        <taxon>Agaricomycetidae</taxon>
        <taxon>Agaricales</taxon>
        <taxon>Agaricineae</taxon>
        <taxon>Hymenogastraceae</taxon>
        <taxon>Gymnopilus</taxon>
    </lineage>
</organism>
<evidence type="ECO:0000256" key="5">
    <source>
        <dbReference type="ARBA" id="ARBA00022737"/>
    </source>
</evidence>
<feature type="active site" evidence="10">
    <location>
        <position position="255"/>
    </location>
</feature>
<proteinExistence type="inferred from homology"/>
<keyword evidence="9" id="KW-0175">Coiled coil</keyword>
<dbReference type="PANTHER" id="PTHR16036:SF2">
    <property type="entry name" value="TRNA ENDONUCLEASE ANKZF1"/>
    <property type="match status" value="1"/>
</dbReference>
<feature type="region of interest" description="Disordered" evidence="11">
    <location>
        <begin position="483"/>
        <end position="507"/>
    </location>
</feature>
<name>A0A409VKB6_9AGAR</name>
<evidence type="ECO:0000259" key="12">
    <source>
        <dbReference type="PROSITE" id="PS52044"/>
    </source>
</evidence>
<dbReference type="InterPro" id="IPR036770">
    <property type="entry name" value="Ankyrin_rpt-contain_sf"/>
</dbReference>
<feature type="region of interest" description="Disordered" evidence="11">
    <location>
        <begin position="209"/>
        <end position="268"/>
    </location>
</feature>
<feature type="compositionally biased region" description="Basic residues" evidence="11">
    <location>
        <begin position="240"/>
        <end position="251"/>
    </location>
</feature>
<dbReference type="PANTHER" id="PTHR16036">
    <property type="entry name" value="ANKYRIN REPEAT AND ZINC FINGER DOMAIN-CONTAINING PROTEIN 1"/>
    <property type="match status" value="1"/>
</dbReference>
<keyword evidence="5" id="KW-0677">Repeat</keyword>
<keyword evidence="8" id="KW-0040">ANK repeat</keyword>
<dbReference type="InterPro" id="IPR041175">
    <property type="entry name" value="VLRF1/Vms1"/>
</dbReference>
<protein>
    <recommendedName>
        <fullName evidence="12">VLRF1 domain-containing protein</fullName>
    </recommendedName>
</protein>
<feature type="region of interest" description="Disordered" evidence="11">
    <location>
        <begin position="98"/>
        <end position="117"/>
    </location>
</feature>
<evidence type="ECO:0000256" key="11">
    <source>
        <dbReference type="SAM" id="MobiDB-lite"/>
    </source>
</evidence>
<feature type="compositionally biased region" description="Basic and acidic residues" evidence="11">
    <location>
        <begin position="571"/>
        <end position="588"/>
    </location>
</feature>
<feature type="region of interest" description="Disordered" evidence="11">
    <location>
        <begin position="374"/>
        <end position="401"/>
    </location>
</feature>
<dbReference type="InterPro" id="IPR047139">
    <property type="entry name" value="ANKZ1/VMS1"/>
</dbReference>
<feature type="region of interest" description="Disordered" evidence="11">
    <location>
        <begin position="552"/>
        <end position="626"/>
    </location>
</feature>
<comment type="similarity">
    <text evidence="2 10">Belongs to the ANKZF1/VMS1 family.</text>
</comment>
<evidence type="ECO:0000256" key="4">
    <source>
        <dbReference type="ARBA" id="ARBA00022722"/>
    </source>
</evidence>
<evidence type="ECO:0000256" key="2">
    <source>
        <dbReference type="ARBA" id="ARBA00009262"/>
    </source>
</evidence>
<dbReference type="PROSITE" id="PS52044">
    <property type="entry name" value="VLRF1"/>
    <property type="match status" value="1"/>
</dbReference>
<comment type="caution">
    <text evidence="13">The sequence shown here is derived from an EMBL/GenBank/DDBJ whole genome shotgun (WGS) entry which is preliminary data.</text>
</comment>
<dbReference type="Gene3D" id="1.25.40.20">
    <property type="entry name" value="Ankyrin repeat-containing domain"/>
    <property type="match status" value="1"/>
</dbReference>
<dbReference type="Pfam" id="PF18826">
    <property type="entry name" value="bVLRF1"/>
    <property type="match status" value="1"/>
</dbReference>
<gene>
    <name evidence="13" type="ORF">CVT26_009410</name>
</gene>